<accession>A0ACC0D3E0</accession>
<gene>
    <name evidence="1" type="ORF">F4821DRAFT_237033</name>
</gene>
<evidence type="ECO:0000313" key="2">
    <source>
        <dbReference type="Proteomes" id="UP001497680"/>
    </source>
</evidence>
<keyword evidence="2" id="KW-1185">Reference proteome</keyword>
<dbReference type="EMBL" id="MU394310">
    <property type="protein sequence ID" value="KAI6087083.1"/>
    <property type="molecule type" value="Genomic_DNA"/>
</dbReference>
<proteinExistence type="predicted"/>
<evidence type="ECO:0000313" key="1">
    <source>
        <dbReference type="EMBL" id="KAI6087083.1"/>
    </source>
</evidence>
<protein>
    <submittedName>
        <fullName evidence="1">Uncharacterized protein</fullName>
    </submittedName>
</protein>
<comment type="caution">
    <text evidence="1">The sequence shown here is derived from an EMBL/GenBank/DDBJ whole genome shotgun (WGS) entry which is preliminary data.</text>
</comment>
<name>A0ACC0D3E0_9PEZI</name>
<dbReference type="Proteomes" id="UP001497680">
    <property type="component" value="Unassembled WGS sequence"/>
</dbReference>
<reference evidence="1 2" key="1">
    <citation type="journal article" date="2022" name="New Phytol.">
        <title>Ecological generalism drives hyperdiversity of secondary metabolite gene clusters in xylarialean endophytes.</title>
        <authorList>
            <person name="Franco M.E.E."/>
            <person name="Wisecaver J.H."/>
            <person name="Arnold A.E."/>
            <person name="Ju Y.M."/>
            <person name="Slot J.C."/>
            <person name="Ahrendt S."/>
            <person name="Moore L.P."/>
            <person name="Eastman K.E."/>
            <person name="Scott K."/>
            <person name="Konkel Z."/>
            <person name="Mondo S.J."/>
            <person name="Kuo A."/>
            <person name="Hayes R.D."/>
            <person name="Haridas S."/>
            <person name="Andreopoulos B."/>
            <person name="Riley R."/>
            <person name="LaButti K."/>
            <person name="Pangilinan J."/>
            <person name="Lipzen A."/>
            <person name="Amirebrahimi M."/>
            <person name="Yan J."/>
            <person name="Adam C."/>
            <person name="Keymanesh K."/>
            <person name="Ng V."/>
            <person name="Louie K."/>
            <person name="Northen T."/>
            <person name="Drula E."/>
            <person name="Henrissat B."/>
            <person name="Hsieh H.M."/>
            <person name="Youens-Clark K."/>
            <person name="Lutzoni F."/>
            <person name="Miadlikowska J."/>
            <person name="Eastwood D.C."/>
            <person name="Hamelin R.C."/>
            <person name="Grigoriev I.V."/>
            <person name="U'Ren J.M."/>
        </authorList>
    </citation>
    <scope>NUCLEOTIDE SEQUENCE [LARGE SCALE GENOMIC DNA]</scope>
    <source>
        <strain evidence="1 2">ER1909</strain>
    </source>
</reference>
<sequence>MARERNAVGREQAAWEAARKQALEERGRYLADWEREWGATGVVGLVTKMLGGNRRKKA</sequence>
<organism evidence="1 2">
    <name type="scientific">Hypoxylon rubiginosum</name>
    <dbReference type="NCBI Taxonomy" id="110542"/>
    <lineage>
        <taxon>Eukaryota</taxon>
        <taxon>Fungi</taxon>
        <taxon>Dikarya</taxon>
        <taxon>Ascomycota</taxon>
        <taxon>Pezizomycotina</taxon>
        <taxon>Sordariomycetes</taxon>
        <taxon>Xylariomycetidae</taxon>
        <taxon>Xylariales</taxon>
        <taxon>Hypoxylaceae</taxon>
        <taxon>Hypoxylon</taxon>
    </lineage>
</organism>